<feature type="binding site" evidence="11">
    <location>
        <position position="107"/>
    </location>
    <ligand>
        <name>Zn(2+)</name>
        <dbReference type="ChEBI" id="CHEBI:29105"/>
    </ligand>
</feature>
<feature type="binding site" evidence="10">
    <location>
        <position position="141"/>
    </location>
    <ligand>
        <name>substrate</name>
    </ligand>
</feature>
<dbReference type="InterPro" id="IPR003476">
    <property type="entry name" value="Glyco_hydro_42"/>
</dbReference>
<accession>A0A3D9RPX9</accession>
<dbReference type="InterPro" id="IPR017853">
    <property type="entry name" value="GH"/>
</dbReference>
<dbReference type="InterPro" id="IPR013738">
    <property type="entry name" value="Beta_galactosidase_Trimer"/>
</dbReference>
<dbReference type="SUPFAM" id="SSF52317">
    <property type="entry name" value="Class I glutamine amidotransferase-like"/>
    <property type="match status" value="1"/>
</dbReference>
<dbReference type="GO" id="GO:0004565">
    <property type="term" value="F:beta-galactosidase activity"/>
    <property type="evidence" value="ECO:0007669"/>
    <property type="project" value="UniProtKB-EC"/>
</dbReference>
<gene>
    <name evidence="14" type="ORF">A8990_12764</name>
</gene>
<dbReference type="EMBL" id="QTTN01000027">
    <property type="protein sequence ID" value="REE77744.1"/>
    <property type="molecule type" value="Genomic_DNA"/>
</dbReference>
<organism evidence="14 15">
    <name type="scientific">Paenibacillus taihuensis</name>
    <dbReference type="NCBI Taxonomy" id="1156355"/>
    <lineage>
        <taxon>Bacteria</taxon>
        <taxon>Bacillati</taxon>
        <taxon>Bacillota</taxon>
        <taxon>Bacilli</taxon>
        <taxon>Bacillales</taxon>
        <taxon>Paenibacillaceae</taxon>
        <taxon>Paenibacillus</taxon>
    </lineage>
</organism>
<dbReference type="Proteomes" id="UP000256304">
    <property type="component" value="Unassembled WGS sequence"/>
</dbReference>
<keyword evidence="5 8" id="KW-0378">Hydrolase</keyword>
<evidence type="ECO:0000256" key="9">
    <source>
        <dbReference type="PIRSR" id="PIRSR001084-1"/>
    </source>
</evidence>
<evidence type="ECO:0000313" key="15">
    <source>
        <dbReference type="Proteomes" id="UP000256304"/>
    </source>
</evidence>
<dbReference type="GO" id="GO:0046872">
    <property type="term" value="F:metal ion binding"/>
    <property type="evidence" value="ECO:0007669"/>
    <property type="project" value="UniProtKB-KW"/>
</dbReference>
<feature type="binding site" evidence="11">
    <location>
        <position position="153"/>
    </location>
    <ligand>
        <name>Zn(2+)</name>
        <dbReference type="ChEBI" id="CHEBI:29105"/>
    </ligand>
</feature>
<evidence type="ECO:0000313" key="14">
    <source>
        <dbReference type="EMBL" id="REE77744.1"/>
    </source>
</evidence>
<dbReference type="SUPFAM" id="SSF51445">
    <property type="entry name" value="(Trans)glycosidases"/>
    <property type="match status" value="1"/>
</dbReference>
<dbReference type="RefSeq" id="WP_116190928.1">
    <property type="nucleotide sequence ID" value="NZ_QTTN01000027.1"/>
</dbReference>
<dbReference type="EC" id="3.2.1.23" evidence="3 8"/>
<sequence>MYLGVDYYPEYWPIELLDEDIDGIVGLGANMVRIGEFSWHKMEPQEGQFDFSFFDHAVKRITEKGLSIMFGTPTATFPAWLAKKHPDILSVDADGLVRAFGGRRQYCYNSSIYQRYAGEITRRLVEHYANETAIVSWQLDNEFGHEGSDMCYCQTCGAAFQQFLKLKYEGDIALLNETYGTIFWGQTYNDFNEIPMPLRTITTHNPALQLDWARFRSWSVNMFAARMAAIVREAKGDHQTVTHNLPGGFFQKWYDHAETAQLLDFVSYDNYPVWGGLAEPITPAAIAMGHDFIRGLKGQNFWIVEELMGAQGHDVIGYLPRPGQAKMWSMQAFAHGCTDMLYFSWRAMTRGAEQFCMGIVDHDNRRGAKYEEVRHVFETIKPHGEALAAPIVADIAVLYDYDNVWSWRFQRQSEGFDFTAELLRLYTPFHTNNCRIDVIPAYDAARDWSGYKVLLVPALQIVDEALSKRLAAFAAEGGTVVFAFRTGIRDRNNNIHFGIEVPGYAAEMAGVVIHGSEALPNGRHVPVVAVNASSKSDSSMHATCEVWRDMLTPTTAETLYRYDDNNFPLPALTRNRYGKGSVYYIGGGIGENVMDELASSIISSEGIWHVESEKGVEVVVREDGEGVQRWFIMNHTGETREFQGKTLAPYASFVRVRR</sequence>
<dbReference type="GO" id="GO:0005975">
    <property type="term" value="P:carbohydrate metabolic process"/>
    <property type="evidence" value="ECO:0007669"/>
    <property type="project" value="InterPro"/>
</dbReference>
<keyword evidence="7 8" id="KW-0326">Glycosidase</keyword>
<evidence type="ECO:0000259" key="12">
    <source>
        <dbReference type="Pfam" id="PF02449"/>
    </source>
</evidence>
<feature type="active site" description="Proton donor" evidence="9">
    <location>
        <position position="142"/>
    </location>
</feature>
<feature type="binding site" evidence="11">
    <location>
        <position position="156"/>
    </location>
    <ligand>
        <name>Zn(2+)</name>
        <dbReference type="ChEBI" id="CHEBI:29105"/>
    </ligand>
</feature>
<comment type="catalytic activity">
    <reaction evidence="1 8">
        <text>Hydrolysis of terminal non-reducing beta-D-galactose residues in beta-D-galactosides.</text>
        <dbReference type="EC" id="3.2.1.23"/>
    </reaction>
</comment>
<evidence type="ECO:0000256" key="2">
    <source>
        <dbReference type="ARBA" id="ARBA00005940"/>
    </source>
</evidence>
<comment type="similarity">
    <text evidence="2 8">Belongs to the glycosyl hydrolase 42 family.</text>
</comment>
<evidence type="ECO:0000256" key="3">
    <source>
        <dbReference type="ARBA" id="ARBA00012756"/>
    </source>
</evidence>
<keyword evidence="6 11" id="KW-0862">Zinc</keyword>
<reference evidence="14 15" key="1">
    <citation type="submission" date="2018-08" db="EMBL/GenBank/DDBJ databases">
        <title>Genomic Encyclopedia of Type Strains, Phase III (KMG-III): the genomes of soil and plant-associated and newly described type strains.</title>
        <authorList>
            <person name="Whitman W."/>
        </authorList>
    </citation>
    <scope>NUCLEOTIDE SEQUENCE [LARGE SCALE GENOMIC DNA]</scope>
    <source>
        <strain evidence="14 15">CGMCC 1.10966</strain>
    </source>
</reference>
<evidence type="ECO:0000256" key="7">
    <source>
        <dbReference type="ARBA" id="ARBA00023295"/>
    </source>
</evidence>
<evidence type="ECO:0000259" key="13">
    <source>
        <dbReference type="Pfam" id="PF08532"/>
    </source>
</evidence>
<evidence type="ECO:0000256" key="10">
    <source>
        <dbReference type="PIRSR" id="PIRSR001084-2"/>
    </source>
</evidence>
<dbReference type="AlphaFoldDB" id="A0A3D9RPX9"/>
<dbReference type="PIRSF" id="PIRSF001084">
    <property type="entry name" value="B-galactosidase"/>
    <property type="match status" value="1"/>
</dbReference>
<evidence type="ECO:0000256" key="4">
    <source>
        <dbReference type="ARBA" id="ARBA00022723"/>
    </source>
</evidence>
<dbReference type="PANTHER" id="PTHR36447:SF2">
    <property type="entry name" value="BETA-GALACTOSIDASE YESZ"/>
    <property type="match status" value="1"/>
</dbReference>
<keyword evidence="4 11" id="KW-0479">Metal-binding</keyword>
<evidence type="ECO:0000256" key="11">
    <source>
        <dbReference type="PIRSR" id="PIRSR001084-3"/>
    </source>
</evidence>
<keyword evidence="15" id="KW-1185">Reference proteome</keyword>
<dbReference type="InterPro" id="IPR029062">
    <property type="entry name" value="Class_I_gatase-like"/>
</dbReference>
<dbReference type="Gene3D" id="3.40.50.880">
    <property type="match status" value="1"/>
</dbReference>
<dbReference type="Gene3D" id="3.20.20.80">
    <property type="entry name" value="Glycosidases"/>
    <property type="match status" value="1"/>
</dbReference>
<dbReference type="CDD" id="cd03143">
    <property type="entry name" value="A4_beta-galactosidase_middle_domain"/>
    <property type="match status" value="1"/>
</dbReference>
<feature type="domain" description="Beta-galactosidase trimerisation" evidence="13">
    <location>
        <begin position="393"/>
        <end position="606"/>
    </location>
</feature>
<feature type="domain" description="Glycoside hydrolase family 42 N-terminal" evidence="12">
    <location>
        <begin position="6"/>
        <end position="381"/>
    </location>
</feature>
<protein>
    <recommendedName>
        <fullName evidence="3 8">Beta-galactosidase</fullName>
        <shortName evidence="8">Beta-gal</shortName>
        <ecNumber evidence="3 8">3.2.1.23</ecNumber>
    </recommendedName>
</protein>
<feature type="binding site" evidence="10">
    <location>
        <position position="103"/>
    </location>
    <ligand>
        <name>substrate</name>
    </ligand>
</feature>
<comment type="caution">
    <text evidence="14">The sequence shown here is derived from an EMBL/GenBank/DDBJ whole genome shotgun (WGS) entry which is preliminary data.</text>
</comment>
<feature type="binding site" evidence="11">
    <location>
        <position position="151"/>
    </location>
    <ligand>
        <name>Zn(2+)</name>
        <dbReference type="ChEBI" id="CHEBI:29105"/>
    </ligand>
</feature>
<dbReference type="PANTHER" id="PTHR36447">
    <property type="entry name" value="BETA-GALACTOSIDASE GANA"/>
    <property type="match status" value="1"/>
</dbReference>
<dbReference type="OrthoDB" id="9800974at2"/>
<name>A0A3D9RPX9_9BACL</name>
<dbReference type="InterPro" id="IPR013529">
    <property type="entry name" value="Glyco_hydro_42_N"/>
</dbReference>
<dbReference type="Pfam" id="PF02449">
    <property type="entry name" value="Glyco_hydro_42"/>
    <property type="match status" value="1"/>
</dbReference>
<proteinExistence type="inferred from homology"/>
<dbReference type="Pfam" id="PF08532">
    <property type="entry name" value="Glyco_hydro_42M"/>
    <property type="match status" value="1"/>
</dbReference>
<evidence type="ECO:0000256" key="6">
    <source>
        <dbReference type="ARBA" id="ARBA00022833"/>
    </source>
</evidence>
<evidence type="ECO:0000256" key="8">
    <source>
        <dbReference type="PIRNR" id="PIRNR001084"/>
    </source>
</evidence>
<evidence type="ECO:0000256" key="5">
    <source>
        <dbReference type="ARBA" id="ARBA00022801"/>
    </source>
</evidence>
<dbReference type="GO" id="GO:0009341">
    <property type="term" value="C:beta-galactosidase complex"/>
    <property type="evidence" value="ECO:0007669"/>
    <property type="project" value="InterPro"/>
</dbReference>
<feature type="active site" description="Nucleophile" evidence="9">
    <location>
        <position position="305"/>
    </location>
</feature>
<evidence type="ECO:0000256" key="1">
    <source>
        <dbReference type="ARBA" id="ARBA00001412"/>
    </source>
</evidence>